<organism evidence="2">
    <name type="scientific">Nocardia globerula</name>
    <dbReference type="NCBI Taxonomy" id="1818"/>
    <lineage>
        <taxon>Bacteria</taxon>
        <taxon>Bacillati</taxon>
        <taxon>Actinomycetota</taxon>
        <taxon>Actinomycetes</taxon>
        <taxon>Mycobacteriales</taxon>
        <taxon>Nocardiaceae</taxon>
        <taxon>Nocardia</taxon>
    </lineage>
</organism>
<protein>
    <submittedName>
        <fullName evidence="2">Polyhydroxyalkanoate synthase</fullName>
    </submittedName>
</protein>
<proteinExistence type="predicted"/>
<dbReference type="InterPro" id="IPR051321">
    <property type="entry name" value="PHA/PHB_synthase"/>
</dbReference>
<dbReference type="Pfam" id="PF00561">
    <property type="entry name" value="Abhydrolase_1"/>
    <property type="match status" value="1"/>
</dbReference>
<dbReference type="AlphaFoldDB" id="A0A652YKS6"/>
<dbReference type="InterPro" id="IPR000073">
    <property type="entry name" value="AB_hydrolase_1"/>
</dbReference>
<feature type="domain" description="AB hydrolase-1" evidence="1">
    <location>
        <begin position="74"/>
        <end position="318"/>
    </location>
</feature>
<dbReference type="PANTHER" id="PTHR36837:SF2">
    <property type="entry name" value="POLY(3-HYDROXYALKANOATE) POLYMERASE SUBUNIT PHAC"/>
    <property type="match status" value="1"/>
</dbReference>
<comment type="caution">
    <text evidence="2">The sequence shown here is derived from an EMBL/GenBank/DDBJ whole genome shotgun (WGS) entry which is preliminary data.</text>
</comment>
<name>A0A652YKS6_NOCGL</name>
<accession>A0A652YKS6</accession>
<dbReference type="InterPro" id="IPR029058">
    <property type="entry name" value="AB_hydrolase_fold"/>
</dbReference>
<evidence type="ECO:0000259" key="1">
    <source>
        <dbReference type="Pfam" id="PF00561"/>
    </source>
</evidence>
<dbReference type="SUPFAM" id="SSF53474">
    <property type="entry name" value="alpha/beta-Hydrolases"/>
    <property type="match status" value="1"/>
</dbReference>
<evidence type="ECO:0000313" key="2">
    <source>
        <dbReference type="EMBL" id="TYQ02206.1"/>
    </source>
</evidence>
<dbReference type="GO" id="GO:0003824">
    <property type="term" value="F:catalytic activity"/>
    <property type="evidence" value="ECO:0007669"/>
    <property type="project" value="UniProtKB-ARBA"/>
</dbReference>
<dbReference type="Gene3D" id="3.40.50.1820">
    <property type="entry name" value="alpha/beta hydrolase"/>
    <property type="match status" value="1"/>
</dbReference>
<dbReference type="EMBL" id="VNIQ01000006">
    <property type="protein sequence ID" value="TYQ02206.1"/>
    <property type="molecule type" value="Genomic_DNA"/>
</dbReference>
<reference evidence="2" key="1">
    <citation type="submission" date="2019-07" db="EMBL/GenBank/DDBJ databases">
        <title>Genomic Encyclopedia of Type Strains, Phase IV (KMG-IV): sequencing the most valuable type-strain genomes for metagenomic binning, comparative biology and taxonomic classification.</title>
        <authorList>
            <person name="Goeker M."/>
        </authorList>
    </citation>
    <scope>NUCLEOTIDE SEQUENCE</scope>
    <source>
        <strain evidence="2">DSM 44596</strain>
    </source>
</reference>
<gene>
    <name evidence="2" type="ORF">FNL38_10624</name>
</gene>
<dbReference type="PANTHER" id="PTHR36837">
    <property type="entry name" value="POLY(3-HYDROXYALKANOATE) POLYMERASE SUBUNIT PHAC"/>
    <property type="match status" value="1"/>
</dbReference>
<sequence>MLDTRRLITSARNAWGLSFGDGVEGRRRTPSTLISEGPHRDLYRFGEIQGRPVLLVPPLAVPAYCYDLRPGQSLASHLVRGGHTPYALDYGTMQYTDRHMGFESWIDGIIPDAIRAVSELHDGTDVSVIGWSLGGTMTLLTASAHSDLPIASITAIGTPVDYTKIPTISPLRLIGGYTGDRPLTTATDLIGGLPAPLVQASYRVTAPQRELLKPWFIAKNLHNTETLARMESIDTFMADMPGYPGRAFRQICRQLILGNGLYKNTIVLGGRSIDLSELNVPVLAIGGTSDVIAPAASVAAIRSVLTGSPSVRFEEVPGSHLGIVAGPTSENSTWAHIDSFLKDVTQQMVTAL</sequence>